<feature type="non-terminal residue" evidence="1">
    <location>
        <position position="77"/>
    </location>
</feature>
<accession>A0A9P8G765</accession>
<keyword evidence="2" id="KW-1185">Reference proteome</keyword>
<name>A0A9P8G765_AURME</name>
<proteinExistence type="predicted"/>
<protein>
    <recommendedName>
        <fullName evidence="3">G-patch domain-containing protein</fullName>
    </recommendedName>
</protein>
<reference evidence="1" key="1">
    <citation type="journal article" date="2021" name="J Fungi (Basel)">
        <title>Virulence traits and population genomics of the black yeast Aureobasidium melanogenum.</title>
        <authorList>
            <person name="Cernosa A."/>
            <person name="Sun X."/>
            <person name="Gostincar C."/>
            <person name="Fang C."/>
            <person name="Gunde-Cimerman N."/>
            <person name="Song Z."/>
        </authorList>
    </citation>
    <scope>NUCLEOTIDE SEQUENCE</scope>
    <source>
        <strain evidence="1">EXF-9298</strain>
    </source>
</reference>
<dbReference type="AlphaFoldDB" id="A0A9P8G765"/>
<evidence type="ECO:0000313" key="1">
    <source>
        <dbReference type="EMBL" id="KAG9991712.1"/>
    </source>
</evidence>
<reference evidence="1" key="2">
    <citation type="submission" date="2021-08" db="EMBL/GenBank/DDBJ databases">
        <authorList>
            <person name="Gostincar C."/>
            <person name="Sun X."/>
            <person name="Song Z."/>
            <person name="Gunde-Cimerman N."/>
        </authorList>
    </citation>
    <scope>NUCLEOTIDE SEQUENCE</scope>
    <source>
        <strain evidence="1">EXF-9298</strain>
    </source>
</reference>
<dbReference type="EMBL" id="JAHFXS010000001">
    <property type="protein sequence ID" value="KAG9991712.1"/>
    <property type="molecule type" value="Genomic_DNA"/>
</dbReference>
<dbReference type="Proteomes" id="UP000729357">
    <property type="component" value="Unassembled WGS sequence"/>
</dbReference>
<sequence length="77" mass="8397">MGGGGGGAAAYRNGDVVGHNASEIPASNFGRKLMEKMGWAAGNCQVRQGWALFVMFRHDYHDRAFTLFGHCISRLHT</sequence>
<organism evidence="1 2">
    <name type="scientific">Aureobasidium melanogenum</name>
    <name type="common">Aureobasidium pullulans var. melanogenum</name>
    <dbReference type="NCBI Taxonomy" id="46634"/>
    <lineage>
        <taxon>Eukaryota</taxon>
        <taxon>Fungi</taxon>
        <taxon>Dikarya</taxon>
        <taxon>Ascomycota</taxon>
        <taxon>Pezizomycotina</taxon>
        <taxon>Dothideomycetes</taxon>
        <taxon>Dothideomycetidae</taxon>
        <taxon>Dothideales</taxon>
        <taxon>Saccotheciaceae</taxon>
        <taxon>Aureobasidium</taxon>
    </lineage>
</organism>
<evidence type="ECO:0000313" key="2">
    <source>
        <dbReference type="Proteomes" id="UP000729357"/>
    </source>
</evidence>
<evidence type="ECO:0008006" key="3">
    <source>
        <dbReference type="Google" id="ProtNLM"/>
    </source>
</evidence>
<gene>
    <name evidence="1" type="ORF">KCU98_g12</name>
</gene>
<comment type="caution">
    <text evidence="1">The sequence shown here is derived from an EMBL/GenBank/DDBJ whole genome shotgun (WGS) entry which is preliminary data.</text>
</comment>